<reference evidence="2 3" key="1">
    <citation type="journal article" date="2015" name="G3 (Bethesda)">
        <title>Insights into Ongoing Evolution of the Hexachlorocyclohexane Catabolic Pathway from Comparative Genomics of Ten Sphingomonadaceae Strains.</title>
        <authorList>
            <person name="Pearce S.L."/>
            <person name="Oakeshott J.G."/>
            <person name="Pandey G."/>
        </authorList>
    </citation>
    <scope>NUCLEOTIDE SEQUENCE [LARGE SCALE GENOMIC DNA]</scope>
    <source>
        <strain evidence="2 3">LL02</strain>
    </source>
</reference>
<protein>
    <submittedName>
        <fullName evidence="2">Uncharacterized protein</fullName>
    </submittedName>
</protein>
<dbReference type="NCBIfam" id="TIGR02001">
    <property type="entry name" value="gcw_chp"/>
    <property type="match status" value="1"/>
</dbReference>
<gene>
    <name evidence="2" type="ORF">V474_00705</name>
</gene>
<dbReference type="OrthoDB" id="9793561at2"/>
<dbReference type="Pfam" id="PF09694">
    <property type="entry name" value="Gcw_chp"/>
    <property type="match status" value="1"/>
</dbReference>
<feature type="signal peptide" evidence="1">
    <location>
        <begin position="1"/>
        <end position="26"/>
    </location>
</feature>
<evidence type="ECO:0000313" key="2">
    <source>
        <dbReference type="EMBL" id="KMS60236.1"/>
    </source>
</evidence>
<accession>A0A0J7Y8S0</accession>
<evidence type="ECO:0000256" key="1">
    <source>
        <dbReference type="SAM" id="SignalP"/>
    </source>
</evidence>
<feature type="chain" id="PRO_5005291966" evidence="1">
    <location>
        <begin position="27"/>
        <end position="254"/>
    </location>
</feature>
<comment type="caution">
    <text evidence="2">The sequence shown here is derived from an EMBL/GenBank/DDBJ whole genome shotgun (WGS) entry which is preliminary data.</text>
</comment>
<dbReference type="PATRIC" id="fig|1114963.3.peg.138"/>
<dbReference type="Proteomes" id="UP000052268">
    <property type="component" value="Unassembled WGS sequence"/>
</dbReference>
<keyword evidence="1" id="KW-0732">Signal</keyword>
<dbReference type="EMBL" id="JACU01000001">
    <property type="protein sequence ID" value="KMS60236.1"/>
    <property type="molecule type" value="Genomic_DNA"/>
</dbReference>
<keyword evidence="3" id="KW-1185">Reference proteome</keyword>
<dbReference type="RefSeq" id="WP_059149666.1">
    <property type="nucleotide sequence ID" value="NZ_KQ130452.1"/>
</dbReference>
<proteinExistence type="predicted"/>
<organism evidence="2 3">
    <name type="scientific">Novosphingobium barchaimii LL02</name>
    <dbReference type="NCBI Taxonomy" id="1114963"/>
    <lineage>
        <taxon>Bacteria</taxon>
        <taxon>Pseudomonadati</taxon>
        <taxon>Pseudomonadota</taxon>
        <taxon>Alphaproteobacteria</taxon>
        <taxon>Sphingomonadales</taxon>
        <taxon>Sphingomonadaceae</taxon>
        <taxon>Novosphingobium</taxon>
    </lineage>
</organism>
<name>A0A0J7Y8S0_9SPHN</name>
<sequence length="254" mass="25965">MLLSVRGAIAATLLAGTALSAVPAFAQDAEAPKEITVTGSAAVTSDYRFRGVSQSGGDIAIQGGITVSHASGFYVGTWGSSIDLGSLYGSTELDLFGGWTGALTSGLTTDVGLLYYAYPNGSGGDSEFFEPYASVTGQVGPGKLKVGATYAWKQSALPNFAGNRKSDNLYLYGNLDVAIPSTPLTVSGHLGYTDGALAPSYYSTSDRTGFDWSIGASATVYGPLSLSVSYVGVTGPSVDGYTDDTVVATLTASF</sequence>
<dbReference type="AlphaFoldDB" id="A0A0J7Y8S0"/>
<evidence type="ECO:0000313" key="3">
    <source>
        <dbReference type="Proteomes" id="UP000052268"/>
    </source>
</evidence>
<dbReference type="InterPro" id="IPR010239">
    <property type="entry name" value="CHP02001"/>
</dbReference>